<sequence>MVFARGAKASRALARDRIKRAKWEAGVSLSANETSIESLDLTPSPRLLEVLGDIPYKPWQCLAELVDNAFDDFLSDKDRGPSEPPAVQVTLPKPGTADGDEFVCVADNGRGMSLEQFERSLRAGYSLNSRYGSLGLFGMGFNIATANLGSVTEVRTTRSGDSDWLIAEIDFREMQRQGSFTVPLRREPKADPYMHGTEVMVRQLRADKRAPLRRQQVATTIREQLGRVYSYLLRSRDALPELPETELAGRGFGLYVNGTVVRPRLPCVWSSSRTVSYQGSEISAIQRIDRNLTPAWACQDCGHWNRGAAVESCTECESENLELRERRIIGWVGIQRYLSTSDFGIDFLRNGRKILISDQSVFQWENPDTGETMVEYPIELGATQGGRIVGEIHLDHVPVTYQKNDFKRDSLDWVTALNEVRGEGPLQPMKAKAQGYEANGSPVGRLFNAFRRNDAGTKCLIPGDGSGPLHEKARNWASLFRKGLPEYQTDDKWYEAAQQHDDIKQGKHKPVSRTPRGPGPKHDNRREDGSSAADDLLDRTGLGGDSQPEEGSDRQQPTLPIPQPQPETEEQRYARYRQNARRIADLSSVVSVAHLGKRSIAVFDTPEPLVDHSGRSTPCVSHTLRGNAIEVFVHGDHEVFREYGRDPRDYAIIEIAEALRALANTDDSVARVAAEVTEQFRDQRFTEAALRERSDALLGRIREGMSGVAASHAAALWASLGAEEKQAAERHAAGAEPRLVWREATENGSFIPHLRPEGFAVLVRAHPALLLDGTVFSTTWSTWNDQEARYRQVERIARLLGTVGEFVADTGGKTRLELAMMRLTLDVLEGEISEVNTQ</sequence>
<evidence type="ECO:0000256" key="1">
    <source>
        <dbReference type="SAM" id="MobiDB-lite"/>
    </source>
</evidence>
<dbReference type="Proteomes" id="UP001499851">
    <property type="component" value="Unassembled WGS sequence"/>
</dbReference>
<protein>
    <recommendedName>
        <fullName evidence="4">ATP-binding protein</fullName>
    </recommendedName>
</protein>
<comment type="caution">
    <text evidence="2">The sequence shown here is derived from an EMBL/GenBank/DDBJ whole genome shotgun (WGS) entry which is preliminary data.</text>
</comment>
<feature type="compositionally biased region" description="Basic and acidic residues" evidence="1">
    <location>
        <begin position="520"/>
        <end position="529"/>
    </location>
</feature>
<reference evidence="3" key="1">
    <citation type="journal article" date="2019" name="Int. J. Syst. Evol. Microbiol.">
        <title>The Global Catalogue of Microorganisms (GCM) 10K type strain sequencing project: providing services to taxonomists for standard genome sequencing and annotation.</title>
        <authorList>
            <consortium name="The Broad Institute Genomics Platform"/>
            <consortium name="The Broad Institute Genome Sequencing Center for Infectious Disease"/>
            <person name="Wu L."/>
            <person name="Ma J."/>
        </authorList>
    </citation>
    <scope>NUCLEOTIDE SEQUENCE [LARGE SCALE GENOMIC DNA]</scope>
    <source>
        <strain evidence="3">JCM 16001</strain>
    </source>
</reference>
<evidence type="ECO:0000313" key="2">
    <source>
        <dbReference type="EMBL" id="GAA1683306.1"/>
    </source>
</evidence>
<keyword evidence="3" id="KW-1185">Reference proteome</keyword>
<evidence type="ECO:0008006" key="4">
    <source>
        <dbReference type="Google" id="ProtNLM"/>
    </source>
</evidence>
<dbReference type="Gene3D" id="3.30.565.10">
    <property type="entry name" value="Histidine kinase-like ATPase, C-terminal domain"/>
    <property type="match status" value="1"/>
</dbReference>
<dbReference type="Pfam" id="PF13589">
    <property type="entry name" value="HATPase_c_3"/>
    <property type="match status" value="1"/>
</dbReference>
<gene>
    <name evidence="2" type="ORF">GCM10009830_33160</name>
</gene>
<accession>A0ABP4T6X8</accession>
<dbReference type="InterPro" id="IPR036890">
    <property type="entry name" value="HATPase_C_sf"/>
</dbReference>
<name>A0ABP4T6X8_9ACTN</name>
<evidence type="ECO:0000313" key="3">
    <source>
        <dbReference type="Proteomes" id="UP001499851"/>
    </source>
</evidence>
<feature type="region of interest" description="Disordered" evidence="1">
    <location>
        <begin position="499"/>
        <end position="572"/>
    </location>
</feature>
<dbReference type="SUPFAM" id="SSF55874">
    <property type="entry name" value="ATPase domain of HSP90 chaperone/DNA topoisomerase II/histidine kinase"/>
    <property type="match status" value="1"/>
</dbReference>
<dbReference type="EMBL" id="BAAAQF010000012">
    <property type="protein sequence ID" value="GAA1683306.1"/>
    <property type="molecule type" value="Genomic_DNA"/>
</dbReference>
<proteinExistence type="predicted"/>
<organism evidence="2 3">
    <name type="scientific">Glycomyces endophyticus</name>
    <dbReference type="NCBI Taxonomy" id="480996"/>
    <lineage>
        <taxon>Bacteria</taxon>
        <taxon>Bacillati</taxon>
        <taxon>Actinomycetota</taxon>
        <taxon>Actinomycetes</taxon>
        <taxon>Glycomycetales</taxon>
        <taxon>Glycomycetaceae</taxon>
        <taxon>Glycomyces</taxon>
    </lineage>
</organism>